<dbReference type="OrthoDB" id="360161at2759"/>
<dbReference type="PANTHER" id="PTHR47959">
    <property type="entry name" value="ATP-DEPENDENT RNA HELICASE RHLE-RELATED"/>
    <property type="match status" value="1"/>
</dbReference>
<sequence length="738" mass="82622">MKHYHLHTSSEEDSSTSLFETLTKSLSFDHTQVQSFKQRNGQSSESNHTNGHSARTKASLTIHNMADEKLFEQLLPASSLDFFGMTSSSTMSTSKPIGSSSSQASSKASLRERMKQLKKSSSSAHSEQENSNNNSKEDNDGEEDDDLTNLPPPLTTAEEIRKFRKDNKIKIKGIVSQMDPDLLLAPTLTSKKKQQSQPSESNTSSENSATTSDPVEVFTSPYKPFVSFLELKNRYPDLVRDYLYRNIKTKLKYKSPTPVQMQAIPVLMSRKECLVAAPTGSGKTVAFCLPMLCLLGKPRKEGFRGLIITPTKILADQIYRNLEVLGSGKDWKIRLNDQSAVDSEAGETQGAVRDNHKFQSKRNDILISTPMRLLTMIKNGIIDLTNVEMLVFDEADRLFDLGFIEQVDEILSFCTNPNLVKAYFSATIPLSLEHTLKTQTSLLKPDAVQVSIGVRNAGPDTIHQKLVFVGSEEGKLLALKERIRVEGLKPPVLIFVQSIERAKQLYKEMLYTLTSTTGMSSSSTETGASDPLDYCVDYIHGKRSDKKNHEVIQNFRTGKTWALICTDVMARGLDFKNISCVINYDFPTSVSNYIHRIGRTGRAGQRGEALTFFTYDDIPLLKNIADVLKNSGCPVPDYMSEIKQVSEQKMTKTVIENIKATKIGRSKKQEDDVETNNGKKPLDKKEKRKALHMGRQKSKSQQQSNNSKPQSNKKPQEEKKRKKVSFVDESAPATKKNK</sequence>
<dbReference type="SUPFAM" id="SSF52540">
    <property type="entry name" value="P-loop containing nucleoside triphosphate hydrolases"/>
    <property type="match status" value="1"/>
</dbReference>
<dbReference type="Pfam" id="PF00270">
    <property type="entry name" value="DEAD"/>
    <property type="match status" value="1"/>
</dbReference>
<dbReference type="Pfam" id="PF00271">
    <property type="entry name" value="Helicase_C"/>
    <property type="match status" value="1"/>
</dbReference>
<evidence type="ECO:0000256" key="8">
    <source>
        <dbReference type="ARBA" id="ARBA00047984"/>
    </source>
</evidence>
<evidence type="ECO:0000313" key="13">
    <source>
        <dbReference type="EMBL" id="KAF0972297.1"/>
    </source>
</evidence>
<dbReference type="PROSITE" id="PS00039">
    <property type="entry name" value="DEAD_ATP_HELICASE"/>
    <property type="match status" value="1"/>
</dbReference>
<evidence type="ECO:0000259" key="11">
    <source>
        <dbReference type="PROSITE" id="PS51192"/>
    </source>
</evidence>
<dbReference type="PROSITE" id="PS51194">
    <property type="entry name" value="HELICASE_CTER"/>
    <property type="match status" value="1"/>
</dbReference>
<dbReference type="InterPro" id="IPR050079">
    <property type="entry name" value="DEAD_box_RNA_helicase"/>
</dbReference>
<evidence type="ECO:0000259" key="12">
    <source>
        <dbReference type="PROSITE" id="PS51194"/>
    </source>
</evidence>
<evidence type="ECO:0000256" key="3">
    <source>
        <dbReference type="ARBA" id="ARBA00022801"/>
    </source>
</evidence>
<dbReference type="AlphaFoldDB" id="A0A6A5B1R8"/>
<dbReference type="GeneID" id="68116417"/>
<comment type="caution">
    <text evidence="13">The sequence shown here is derived from an EMBL/GenBank/DDBJ whole genome shotgun (WGS) entry which is preliminary data.</text>
</comment>
<evidence type="ECO:0000256" key="6">
    <source>
        <dbReference type="ARBA" id="ARBA00022884"/>
    </source>
</evidence>
<dbReference type="VEuPathDB" id="AmoebaDB:NF0105630"/>
<dbReference type="InterPro" id="IPR044764">
    <property type="entry name" value="DDX52/Rok1_DEADc"/>
</dbReference>
<dbReference type="InterPro" id="IPR001650">
    <property type="entry name" value="Helicase_C-like"/>
</dbReference>
<proteinExistence type="inferred from homology"/>
<feature type="compositionally biased region" description="Low complexity" evidence="10">
    <location>
        <begin position="120"/>
        <end position="134"/>
    </location>
</feature>
<feature type="region of interest" description="Disordered" evidence="10">
    <location>
        <begin position="664"/>
        <end position="738"/>
    </location>
</feature>
<dbReference type="Gene3D" id="3.40.50.300">
    <property type="entry name" value="P-loop containing nucleotide triphosphate hydrolases"/>
    <property type="match status" value="2"/>
</dbReference>
<feature type="compositionally biased region" description="Low complexity" evidence="10">
    <location>
        <begin position="195"/>
        <end position="212"/>
    </location>
</feature>
<dbReference type="SMART" id="SM00490">
    <property type="entry name" value="HELICc"/>
    <property type="match status" value="1"/>
</dbReference>
<comment type="similarity">
    <text evidence="7">Belongs to the DEAD box helicase family. DDX52/ROK1 subfamily.</text>
</comment>
<keyword evidence="14" id="KW-1185">Reference proteome</keyword>
<dbReference type="EC" id="3.6.4.13" evidence="1"/>
<gene>
    <name evidence="13" type="ORF">FDP41_009200</name>
</gene>
<dbReference type="GO" id="GO:0005829">
    <property type="term" value="C:cytosol"/>
    <property type="evidence" value="ECO:0007669"/>
    <property type="project" value="TreeGrafter"/>
</dbReference>
<feature type="region of interest" description="Disordered" evidence="10">
    <location>
        <begin position="189"/>
        <end position="215"/>
    </location>
</feature>
<feature type="compositionally biased region" description="Basic residues" evidence="10">
    <location>
        <begin position="686"/>
        <end position="698"/>
    </location>
</feature>
<dbReference type="RefSeq" id="XP_044557012.1">
    <property type="nucleotide sequence ID" value="XM_044713134.1"/>
</dbReference>
<evidence type="ECO:0000256" key="5">
    <source>
        <dbReference type="ARBA" id="ARBA00022840"/>
    </source>
</evidence>
<dbReference type="CDD" id="cd17957">
    <property type="entry name" value="DEADc_DDX52"/>
    <property type="match status" value="1"/>
</dbReference>
<dbReference type="InterPro" id="IPR027417">
    <property type="entry name" value="P-loop_NTPase"/>
</dbReference>
<dbReference type="Proteomes" id="UP000444721">
    <property type="component" value="Unassembled WGS sequence"/>
</dbReference>
<accession>A0A6A5B1R8</accession>
<keyword evidence="6" id="KW-0694">RNA-binding</keyword>
<protein>
    <recommendedName>
        <fullName evidence="1">RNA helicase</fullName>
        <ecNumber evidence="1">3.6.4.13</ecNumber>
    </recommendedName>
</protein>
<dbReference type="EMBL" id="VFQX01000068">
    <property type="protein sequence ID" value="KAF0972297.1"/>
    <property type="molecule type" value="Genomic_DNA"/>
</dbReference>
<dbReference type="PROSITE" id="PS51192">
    <property type="entry name" value="HELICASE_ATP_BIND_1"/>
    <property type="match status" value="1"/>
</dbReference>
<dbReference type="InterPro" id="IPR014001">
    <property type="entry name" value="Helicase_ATP-bd"/>
</dbReference>
<evidence type="ECO:0000256" key="1">
    <source>
        <dbReference type="ARBA" id="ARBA00012552"/>
    </source>
</evidence>
<feature type="compositionally biased region" description="Low complexity" evidence="10">
    <location>
        <begin position="87"/>
        <end position="108"/>
    </location>
</feature>
<evidence type="ECO:0000256" key="9">
    <source>
        <dbReference type="RuleBase" id="RU000492"/>
    </source>
</evidence>
<dbReference type="GO" id="GO:0003723">
    <property type="term" value="F:RNA binding"/>
    <property type="evidence" value="ECO:0007669"/>
    <property type="project" value="UniProtKB-KW"/>
</dbReference>
<dbReference type="SMART" id="SM00487">
    <property type="entry name" value="DEXDc"/>
    <property type="match status" value="1"/>
</dbReference>
<evidence type="ECO:0000256" key="2">
    <source>
        <dbReference type="ARBA" id="ARBA00022741"/>
    </source>
</evidence>
<feature type="compositionally biased region" description="Low complexity" evidence="10">
    <location>
        <begin position="699"/>
        <end position="713"/>
    </location>
</feature>
<dbReference type="GO" id="GO:0016787">
    <property type="term" value="F:hydrolase activity"/>
    <property type="evidence" value="ECO:0007669"/>
    <property type="project" value="UniProtKB-KW"/>
</dbReference>
<dbReference type="InterPro" id="IPR000629">
    <property type="entry name" value="RNA-helicase_DEAD-box_CS"/>
</dbReference>
<organism evidence="13 14">
    <name type="scientific">Naegleria fowleri</name>
    <name type="common">Brain eating amoeba</name>
    <dbReference type="NCBI Taxonomy" id="5763"/>
    <lineage>
        <taxon>Eukaryota</taxon>
        <taxon>Discoba</taxon>
        <taxon>Heterolobosea</taxon>
        <taxon>Tetramitia</taxon>
        <taxon>Eutetramitia</taxon>
        <taxon>Vahlkampfiidae</taxon>
        <taxon>Naegleria</taxon>
    </lineage>
</organism>
<feature type="region of interest" description="Disordered" evidence="10">
    <location>
        <begin position="32"/>
        <end position="56"/>
    </location>
</feature>
<reference evidence="13 14" key="1">
    <citation type="journal article" date="2019" name="Sci. Rep.">
        <title>Nanopore sequencing improves the draft genome of the human pathogenic amoeba Naegleria fowleri.</title>
        <authorList>
            <person name="Liechti N."/>
            <person name="Schurch N."/>
            <person name="Bruggmann R."/>
            <person name="Wittwer M."/>
        </authorList>
    </citation>
    <scope>NUCLEOTIDE SEQUENCE [LARGE SCALE GENOMIC DNA]</scope>
    <source>
        <strain evidence="13 14">ATCC 30894</strain>
    </source>
</reference>
<evidence type="ECO:0000256" key="7">
    <source>
        <dbReference type="ARBA" id="ARBA00024355"/>
    </source>
</evidence>
<feature type="domain" description="Helicase ATP-binding" evidence="11">
    <location>
        <begin position="264"/>
        <end position="446"/>
    </location>
</feature>
<feature type="domain" description="Helicase C-terminal" evidence="12">
    <location>
        <begin position="471"/>
        <end position="643"/>
    </location>
</feature>
<dbReference type="GO" id="GO:0005524">
    <property type="term" value="F:ATP binding"/>
    <property type="evidence" value="ECO:0007669"/>
    <property type="project" value="UniProtKB-KW"/>
</dbReference>
<name>A0A6A5B1R8_NAEFO</name>
<dbReference type="PANTHER" id="PTHR47959:SF15">
    <property type="entry name" value="RNA HELICASE"/>
    <property type="match status" value="1"/>
</dbReference>
<dbReference type="InterPro" id="IPR011545">
    <property type="entry name" value="DEAD/DEAH_box_helicase_dom"/>
</dbReference>
<comment type="catalytic activity">
    <reaction evidence="8">
        <text>ATP + H2O = ADP + phosphate + H(+)</text>
        <dbReference type="Rhea" id="RHEA:13065"/>
        <dbReference type="ChEBI" id="CHEBI:15377"/>
        <dbReference type="ChEBI" id="CHEBI:15378"/>
        <dbReference type="ChEBI" id="CHEBI:30616"/>
        <dbReference type="ChEBI" id="CHEBI:43474"/>
        <dbReference type="ChEBI" id="CHEBI:456216"/>
        <dbReference type="EC" id="3.6.4.13"/>
    </reaction>
</comment>
<feature type="region of interest" description="Disordered" evidence="10">
    <location>
        <begin position="87"/>
        <end position="161"/>
    </location>
</feature>
<dbReference type="CDD" id="cd18787">
    <property type="entry name" value="SF2_C_DEAD"/>
    <property type="match status" value="1"/>
</dbReference>
<dbReference type="GO" id="GO:0003724">
    <property type="term" value="F:RNA helicase activity"/>
    <property type="evidence" value="ECO:0007669"/>
    <property type="project" value="UniProtKB-EC"/>
</dbReference>
<dbReference type="VEuPathDB" id="AmoebaDB:FDP41_009200"/>
<evidence type="ECO:0000256" key="10">
    <source>
        <dbReference type="SAM" id="MobiDB-lite"/>
    </source>
</evidence>
<keyword evidence="2 9" id="KW-0547">Nucleotide-binding</keyword>
<evidence type="ECO:0000313" key="14">
    <source>
        <dbReference type="Proteomes" id="UP000444721"/>
    </source>
</evidence>
<evidence type="ECO:0000256" key="4">
    <source>
        <dbReference type="ARBA" id="ARBA00022806"/>
    </source>
</evidence>
<dbReference type="OMA" id="WYLVCTD"/>
<keyword evidence="4 9" id="KW-0347">Helicase</keyword>
<keyword evidence="3 9" id="KW-0378">Hydrolase</keyword>
<dbReference type="VEuPathDB" id="AmoebaDB:NfTy_060610"/>
<dbReference type="GO" id="GO:0030490">
    <property type="term" value="P:maturation of SSU-rRNA"/>
    <property type="evidence" value="ECO:0007669"/>
    <property type="project" value="InterPro"/>
</dbReference>
<keyword evidence="5 9" id="KW-0067">ATP-binding</keyword>